<dbReference type="FunFam" id="3.40.50.150:FF:000076">
    <property type="entry name" value="probable methyltransferase PMT21"/>
    <property type="match status" value="1"/>
</dbReference>
<evidence type="ECO:0000313" key="11">
    <source>
        <dbReference type="EMBL" id="KAG9447133.1"/>
    </source>
</evidence>
<dbReference type="GO" id="GO:0005768">
    <property type="term" value="C:endosome"/>
    <property type="evidence" value="ECO:0007669"/>
    <property type="project" value="TreeGrafter"/>
</dbReference>
<keyword evidence="6" id="KW-1133">Transmembrane helix</keyword>
<dbReference type="EC" id="2.1.1.-" evidence="10"/>
<comment type="subcellular location">
    <subcellularLocation>
        <location evidence="9">Endomembrane system</location>
        <topology evidence="9">Single-pass type II membrane protein</topology>
    </subcellularLocation>
    <subcellularLocation>
        <location evidence="10">Membrane</location>
        <topology evidence="10">Single-pass type II membrane protein</topology>
    </subcellularLocation>
</comment>
<comment type="caution">
    <text evidence="11">The sequence shown here is derived from an EMBL/GenBank/DDBJ whole genome shotgun (WGS) entry which is preliminary data.</text>
</comment>
<keyword evidence="12" id="KW-1185">Reference proteome</keyword>
<evidence type="ECO:0000256" key="1">
    <source>
        <dbReference type="ARBA" id="ARBA00008361"/>
    </source>
</evidence>
<reference evidence="11 12" key="1">
    <citation type="submission" date="2021-07" db="EMBL/GenBank/DDBJ databases">
        <title>The Aristolochia fimbriata genome: insights into angiosperm evolution, floral development and chemical biosynthesis.</title>
        <authorList>
            <person name="Jiao Y."/>
        </authorList>
    </citation>
    <scope>NUCLEOTIDE SEQUENCE [LARGE SCALE GENOMIC DNA]</scope>
    <source>
        <strain evidence="11">IBCAS-2021</strain>
        <tissue evidence="11">Leaf</tissue>
    </source>
</reference>
<organism evidence="11 12">
    <name type="scientific">Aristolochia fimbriata</name>
    <name type="common">White veined hardy Dutchman's pipe vine</name>
    <dbReference type="NCBI Taxonomy" id="158543"/>
    <lineage>
        <taxon>Eukaryota</taxon>
        <taxon>Viridiplantae</taxon>
        <taxon>Streptophyta</taxon>
        <taxon>Embryophyta</taxon>
        <taxon>Tracheophyta</taxon>
        <taxon>Spermatophyta</taxon>
        <taxon>Magnoliopsida</taxon>
        <taxon>Magnoliidae</taxon>
        <taxon>Piperales</taxon>
        <taxon>Aristolochiaceae</taxon>
        <taxon>Aristolochia</taxon>
    </lineage>
</organism>
<dbReference type="InterPro" id="IPR029063">
    <property type="entry name" value="SAM-dependent_MTases_sf"/>
</dbReference>
<dbReference type="GO" id="GO:0032259">
    <property type="term" value="P:methylation"/>
    <property type="evidence" value="ECO:0007669"/>
    <property type="project" value="UniProtKB-KW"/>
</dbReference>
<evidence type="ECO:0000256" key="3">
    <source>
        <dbReference type="ARBA" id="ARBA00022679"/>
    </source>
</evidence>
<evidence type="ECO:0000256" key="9">
    <source>
        <dbReference type="ARBA" id="ARBA00060399"/>
    </source>
</evidence>
<dbReference type="SUPFAM" id="SSF53335">
    <property type="entry name" value="S-adenosyl-L-methionine-dependent methyltransferases"/>
    <property type="match status" value="2"/>
</dbReference>
<dbReference type="Proteomes" id="UP000825729">
    <property type="component" value="Unassembled WGS sequence"/>
</dbReference>
<keyword evidence="4" id="KW-0812">Transmembrane</keyword>
<sequence length="635" mass="72758">MARLLDWRGSLKMTRVYPFVSRRPRRAAFSKVLLVLLLCYLSYRFGRRETSKPLVSDVLLWGSDCLPFNLSTFGISSGILDFEAHHGAASLPPFSVVESPSLELCPENFTDYCPCQDPNRERRFVERRTFRRERHCPESNEVVRCLIPRPKGYRTPFPWPKSRDFAWFQNVPFKQLIDEKGVQNWLRLEGDLVVFPGGGTSFRNGVKPYVELMARVLPLKTGKIRTVLDMGCGVASFGAHLLDYSILTMSVAPRDTHEAQIQFALERGLPAMLGVLSTYRLPFPAMSFDMGHCSRCLIQWTGYDGLYLTEIDRVLRPGGYWVLSGPPINWRNSYKGWEIKREEGEREQAEIEDLARRLCWKKIAERGPFAIWQKPMNHLHCSLKKSRHTESPSFCQGADHDAAWYRKLELCITPLPKAANVKDVAGGALEKWPKRLTSFPPRILNGHAQGITSKMFVADNLMWNQRLLHYARVLTSLTAGKYRNIMDMNAGLGGFAAAFSKYPVWVMNVIPHHLENDTLGVIYDRGLIGTYMDWCEAFSTYPRTYDLIHADGILTMYMHRCNILDILLEMNRILRPEGTVIIRDHVDVIVRAKAIADQMRWQSQISHSEYGAFHPEKVLFVDNSIQPDGDQIKKP</sequence>
<dbReference type="PANTHER" id="PTHR10108">
    <property type="entry name" value="SAM-DEPENDENT METHYLTRANSFERASE"/>
    <property type="match status" value="1"/>
</dbReference>
<name>A0AAV7EEH5_ARIFI</name>
<evidence type="ECO:0000256" key="7">
    <source>
        <dbReference type="ARBA" id="ARBA00023136"/>
    </source>
</evidence>
<evidence type="ECO:0000313" key="12">
    <source>
        <dbReference type="Proteomes" id="UP000825729"/>
    </source>
</evidence>
<dbReference type="EMBL" id="JAINDJ010000005">
    <property type="protein sequence ID" value="KAG9447133.1"/>
    <property type="molecule type" value="Genomic_DNA"/>
</dbReference>
<dbReference type="AlphaFoldDB" id="A0AAV7EEH5"/>
<keyword evidence="3 10" id="KW-0808">Transferase</keyword>
<keyword evidence="7" id="KW-0472">Membrane</keyword>
<protein>
    <recommendedName>
        <fullName evidence="10">Methyltransferase</fullName>
        <ecNumber evidence="10">2.1.1.-</ecNumber>
    </recommendedName>
</protein>
<comment type="similarity">
    <text evidence="1 10">Belongs to the methyltransferase superfamily.</text>
</comment>
<evidence type="ECO:0000256" key="4">
    <source>
        <dbReference type="ARBA" id="ARBA00022692"/>
    </source>
</evidence>
<keyword evidence="5 10" id="KW-0735">Signal-anchor</keyword>
<dbReference type="InterPro" id="IPR004159">
    <property type="entry name" value="Put_SAM_MeTrfase"/>
</dbReference>
<gene>
    <name evidence="11" type="ORF">H6P81_013261</name>
</gene>
<accession>A0AAV7EEH5</accession>
<keyword evidence="2 10" id="KW-0489">Methyltransferase</keyword>
<dbReference type="GO" id="GO:0016020">
    <property type="term" value="C:membrane"/>
    <property type="evidence" value="ECO:0007669"/>
    <property type="project" value="UniProtKB-SubCell"/>
</dbReference>
<evidence type="ECO:0000256" key="8">
    <source>
        <dbReference type="ARBA" id="ARBA00023180"/>
    </source>
</evidence>
<dbReference type="Gene3D" id="3.40.50.150">
    <property type="entry name" value="Vaccinia Virus protein VP39"/>
    <property type="match status" value="1"/>
</dbReference>
<evidence type="ECO:0000256" key="10">
    <source>
        <dbReference type="RuleBase" id="RU366043"/>
    </source>
</evidence>
<dbReference type="Pfam" id="PF03141">
    <property type="entry name" value="Methyltransf_29"/>
    <property type="match status" value="1"/>
</dbReference>
<dbReference type="PANTHER" id="PTHR10108:SF968">
    <property type="entry name" value="METHYLTRANSFERASE PMT19-RELATED"/>
    <property type="match status" value="1"/>
</dbReference>
<evidence type="ECO:0000256" key="5">
    <source>
        <dbReference type="ARBA" id="ARBA00022968"/>
    </source>
</evidence>
<evidence type="ECO:0000256" key="6">
    <source>
        <dbReference type="ARBA" id="ARBA00022989"/>
    </source>
</evidence>
<proteinExistence type="inferred from homology"/>
<dbReference type="GO" id="GO:0008168">
    <property type="term" value="F:methyltransferase activity"/>
    <property type="evidence" value="ECO:0007669"/>
    <property type="project" value="UniProtKB-UniRule"/>
</dbReference>
<keyword evidence="8 10" id="KW-0325">Glycoprotein</keyword>
<dbReference type="GO" id="GO:0005802">
    <property type="term" value="C:trans-Golgi network"/>
    <property type="evidence" value="ECO:0007669"/>
    <property type="project" value="TreeGrafter"/>
</dbReference>
<evidence type="ECO:0000256" key="2">
    <source>
        <dbReference type="ARBA" id="ARBA00022603"/>
    </source>
</evidence>